<feature type="domain" description="Translin-associated factor X-interacting protein 1 N-terminal" evidence="3">
    <location>
        <begin position="13"/>
        <end position="89"/>
    </location>
</feature>
<proteinExistence type="predicted"/>
<name>A0AAD5UAD7_9FUNG</name>
<keyword evidence="1 2" id="KW-0175">Coiled coil</keyword>
<sequence>MDIWFNPTNSDLFIQNFKTYEPILSDIKREYDLVIEAQRNDLSQFEIVKSKLSIMEFKMQKEIEKVMHDANIMIQDLVRDNESVQEKLQAKTQELMLMTKKNESLMQEQKRKAELKPAEVFSINTVS</sequence>
<comment type="caution">
    <text evidence="4">The sequence shown here is derived from an EMBL/GenBank/DDBJ whole genome shotgun (WGS) entry which is preliminary data.</text>
</comment>
<dbReference type="AlphaFoldDB" id="A0AAD5UAD7"/>
<evidence type="ECO:0000313" key="4">
    <source>
        <dbReference type="EMBL" id="KAJ3251570.1"/>
    </source>
</evidence>
<dbReference type="Proteomes" id="UP001210925">
    <property type="component" value="Unassembled WGS sequence"/>
</dbReference>
<evidence type="ECO:0000256" key="2">
    <source>
        <dbReference type="SAM" id="Coils"/>
    </source>
</evidence>
<dbReference type="Pfam" id="PF15739">
    <property type="entry name" value="TSNAXIP1_N"/>
    <property type="match status" value="1"/>
</dbReference>
<dbReference type="InterPro" id="IPR032755">
    <property type="entry name" value="TSNAXIP1_N"/>
</dbReference>
<evidence type="ECO:0000313" key="5">
    <source>
        <dbReference type="Proteomes" id="UP001210925"/>
    </source>
</evidence>
<evidence type="ECO:0000259" key="3">
    <source>
        <dbReference type="Pfam" id="PF15739"/>
    </source>
</evidence>
<feature type="coiled-coil region" evidence="2">
    <location>
        <begin position="67"/>
        <end position="108"/>
    </location>
</feature>
<accession>A0AAD5UAD7</accession>
<gene>
    <name evidence="4" type="ORF">HK103_002249</name>
</gene>
<protein>
    <recommendedName>
        <fullName evidence="3">Translin-associated factor X-interacting protein 1 N-terminal domain-containing protein</fullName>
    </recommendedName>
</protein>
<evidence type="ECO:0000256" key="1">
    <source>
        <dbReference type="ARBA" id="ARBA00023054"/>
    </source>
</evidence>
<organism evidence="4 5">
    <name type="scientific">Boothiomyces macroporosus</name>
    <dbReference type="NCBI Taxonomy" id="261099"/>
    <lineage>
        <taxon>Eukaryota</taxon>
        <taxon>Fungi</taxon>
        <taxon>Fungi incertae sedis</taxon>
        <taxon>Chytridiomycota</taxon>
        <taxon>Chytridiomycota incertae sedis</taxon>
        <taxon>Chytridiomycetes</taxon>
        <taxon>Rhizophydiales</taxon>
        <taxon>Terramycetaceae</taxon>
        <taxon>Boothiomyces</taxon>
    </lineage>
</organism>
<dbReference type="EMBL" id="JADGKB010000177">
    <property type="protein sequence ID" value="KAJ3251570.1"/>
    <property type="molecule type" value="Genomic_DNA"/>
</dbReference>
<reference evidence="4" key="1">
    <citation type="submission" date="2020-05" db="EMBL/GenBank/DDBJ databases">
        <title>Phylogenomic resolution of chytrid fungi.</title>
        <authorList>
            <person name="Stajich J.E."/>
            <person name="Amses K."/>
            <person name="Simmons R."/>
            <person name="Seto K."/>
            <person name="Myers J."/>
            <person name="Bonds A."/>
            <person name="Quandt C.A."/>
            <person name="Barry K."/>
            <person name="Liu P."/>
            <person name="Grigoriev I."/>
            <person name="Longcore J.E."/>
            <person name="James T.Y."/>
        </authorList>
    </citation>
    <scope>NUCLEOTIDE SEQUENCE</scope>
    <source>
        <strain evidence="4">PLAUS21</strain>
    </source>
</reference>
<keyword evidence="5" id="KW-1185">Reference proteome</keyword>